<dbReference type="Pfam" id="PF02643">
    <property type="entry name" value="DUF192"/>
    <property type="match status" value="1"/>
</dbReference>
<reference evidence="1" key="1">
    <citation type="submission" date="2020-05" db="EMBL/GenBank/DDBJ databases">
        <authorList>
            <person name="Chiriac C."/>
            <person name="Salcher M."/>
            <person name="Ghai R."/>
            <person name="Kavagutti S V."/>
        </authorList>
    </citation>
    <scope>NUCLEOTIDE SEQUENCE</scope>
</reference>
<sequence length="135" mass="15448">MESGYISIDNNIFQTLLAISADEQRKGLMYEPWPPPVMSFIYDRPTINKFWMHNTQSPLDILFCCNGKITQIHAGEPFSTKIIGDDKYSDLIIELPFGTAKTSNIKIHSNVELIKPNRRQLQKIIAEKCHGIIKI</sequence>
<dbReference type="PANTHER" id="PTHR37953:SF1">
    <property type="entry name" value="UPF0127 PROTEIN MJ1496"/>
    <property type="match status" value="1"/>
</dbReference>
<organism evidence="1">
    <name type="scientific">uncultured Caudovirales phage</name>
    <dbReference type="NCBI Taxonomy" id="2100421"/>
    <lineage>
        <taxon>Viruses</taxon>
        <taxon>Duplodnaviria</taxon>
        <taxon>Heunggongvirae</taxon>
        <taxon>Uroviricota</taxon>
        <taxon>Caudoviricetes</taxon>
        <taxon>Peduoviridae</taxon>
        <taxon>Maltschvirus</taxon>
        <taxon>Maltschvirus maltsch</taxon>
    </lineage>
</organism>
<accession>A0A6J5RHS6</accession>
<dbReference type="Gene3D" id="2.60.120.1140">
    <property type="entry name" value="Protein of unknown function DUF192"/>
    <property type="match status" value="1"/>
</dbReference>
<evidence type="ECO:0000313" key="1">
    <source>
        <dbReference type="EMBL" id="CAB4197030.1"/>
    </source>
</evidence>
<dbReference type="PANTHER" id="PTHR37953">
    <property type="entry name" value="UPF0127 PROTEIN MJ1496"/>
    <property type="match status" value="1"/>
</dbReference>
<protein>
    <submittedName>
        <fullName evidence="1">COG1430 Uncharacterized conserved protein</fullName>
    </submittedName>
</protein>
<dbReference type="InterPro" id="IPR003795">
    <property type="entry name" value="DUF192"/>
</dbReference>
<gene>
    <name evidence="1" type="ORF">UFOVP1290_550</name>
</gene>
<dbReference type="InterPro" id="IPR038695">
    <property type="entry name" value="Saro_0823-like_sf"/>
</dbReference>
<name>A0A6J5RHS6_9CAUD</name>
<proteinExistence type="predicted"/>
<dbReference type="EMBL" id="LR797252">
    <property type="protein sequence ID" value="CAB4197030.1"/>
    <property type="molecule type" value="Genomic_DNA"/>
</dbReference>